<evidence type="ECO:0000313" key="3">
    <source>
        <dbReference type="Proteomes" id="UP001142393"/>
    </source>
</evidence>
<dbReference type="GO" id="GO:0032259">
    <property type="term" value="P:methylation"/>
    <property type="evidence" value="ECO:0007669"/>
    <property type="project" value="UniProtKB-KW"/>
</dbReference>
<dbReference type="AlphaFoldDB" id="A0A9W8P2S2"/>
<dbReference type="EMBL" id="JANVFU010000005">
    <property type="protein sequence ID" value="KAJ3745762.1"/>
    <property type="molecule type" value="Genomic_DNA"/>
</dbReference>
<organism evidence="2 3">
    <name type="scientific">Lentinula detonsa</name>
    <dbReference type="NCBI Taxonomy" id="2804962"/>
    <lineage>
        <taxon>Eukaryota</taxon>
        <taxon>Fungi</taxon>
        <taxon>Dikarya</taxon>
        <taxon>Basidiomycota</taxon>
        <taxon>Agaricomycotina</taxon>
        <taxon>Agaricomycetes</taxon>
        <taxon>Agaricomycetidae</taxon>
        <taxon>Agaricales</taxon>
        <taxon>Marasmiineae</taxon>
        <taxon>Omphalotaceae</taxon>
        <taxon>Lentinula</taxon>
    </lineage>
</organism>
<feature type="region of interest" description="Disordered" evidence="1">
    <location>
        <begin position="77"/>
        <end position="105"/>
    </location>
</feature>
<reference evidence="2 3" key="1">
    <citation type="journal article" date="2023" name="Proc. Natl. Acad. Sci. U.S.A.">
        <title>A global phylogenomic analysis of the shiitake genus Lentinula.</title>
        <authorList>
            <person name="Sierra-Patev S."/>
            <person name="Min B."/>
            <person name="Naranjo-Ortiz M."/>
            <person name="Looney B."/>
            <person name="Konkel Z."/>
            <person name="Slot J.C."/>
            <person name="Sakamoto Y."/>
            <person name="Steenwyk J.L."/>
            <person name="Rokas A."/>
            <person name="Carro J."/>
            <person name="Camarero S."/>
            <person name="Ferreira P."/>
            <person name="Molpeceres G."/>
            <person name="Ruiz-Duenas F.J."/>
            <person name="Serrano A."/>
            <person name="Henrissat B."/>
            <person name="Drula E."/>
            <person name="Hughes K.W."/>
            <person name="Mata J.L."/>
            <person name="Ishikawa N.K."/>
            <person name="Vargas-Isla R."/>
            <person name="Ushijima S."/>
            <person name="Smith C.A."/>
            <person name="Donoghue J."/>
            <person name="Ahrendt S."/>
            <person name="Andreopoulos W."/>
            <person name="He G."/>
            <person name="LaButti K."/>
            <person name="Lipzen A."/>
            <person name="Ng V."/>
            <person name="Riley R."/>
            <person name="Sandor L."/>
            <person name="Barry K."/>
            <person name="Martinez A.T."/>
            <person name="Xiao Y."/>
            <person name="Gibbons J.G."/>
            <person name="Terashima K."/>
            <person name="Grigoriev I.V."/>
            <person name="Hibbett D."/>
        </authorList>
    </citation>
    <scope>NUCLEOTIDE SEQUENCE [LARGE SCALE GENOMIC DNA]</scope>
    <source>
        <strain evidence="2 3">TFB7810</strain>
    </source>
</reference>
<dbReference type="GO" id="GO:0005829">
    <property type="term" value="C:cytosol"/>
    <property type="evidence" value="ECO:0007669"/>
    <property type="project" value="TreeGrafter"/>
</dbReference>
<dbReference type="GO" id="GO:0032991">
    <property type="term" value="C:protein-containing complex"/>
    <property type="evidence" value="ECO:0007669"/>
    <property type="project" value="TreeGrafter"/>
</dbReference>
<keyword evidence="2" id="KW-0808">Transferase</keyword>
<dbReference type="InterPro" id="IPR029063">
    <property type="entry name" value="SAM-dependent_MTases_sf"/>
</dbReference>
<dbReference type="PANTHER" id="PTHR14614">
    <property type="entry name" value="HEPATOCELLULAR CARCINOMA-ASSOCIATED ANTIGEN"/>
    <property type="match status" value="1"/>
</dbReference>
<dbReference type="Pfam" id="PF10294">
    <property type="entry name" value="Methyltransf_16"/>
    <property type="match status" value="1"/>
</dbReference>
<evidence type="ECO:0000313" key="2">
    <source>
        <dbReference type="EMBL" id="KAJ3745762.1"/>
    </source>
</evidence>
<sequence length="336" mass="37898">MDSLYPTQKGLCNLPGDSEKVIDADEEVFILYTQLQAQDYQSLPSSTMTSFRGLGHVDSHQDILFLKFPLINPVAGSSSASAASHTSSELERSKSRRRARKERDTHRPDVIELEIQIAQDKTSLRSRKGDTGSVVWRASVDLASTILQDAHFPLNVHPSLLDLPKLRNAHVLELGSGTGILGVALSPFVHRYTCTDVHDLMPLIHKNLVLNFPEWPHECNISLTALDWTELHKTSSSNRSRFFKFDPVDLLLIVDCIYHPSLIPPLLATIDYMTIPDVTTVLVVVELRAEDVIREFLSCWLSVPAWEIWRIGNGERDIMKRPYAIWVGIKHRSETS</sequence>
<evidence type="ECO:0000256" key="1">
    <source>
        <dbReference type="SAM" id="MobiDB-lite"/>
    </source>
</evidence>
<keyword evidence="3" id="KW-1185">Reference proteome</keyword>
<dbReference type="InterPro" id="IPR019410">
    <property type="entry name" value="Methyltransf_16"/>
</dbReference>
<comment type="caution">
    <text evidence="2">The sequence shown here is derived from an EMBL/GenBank/DDBJ whole genome shotgun (WGS) entry which is preliminary data.</text>
</comment>
<dbReference type="Proteomes" id="UP001142393">
    <property type="component" value="Unassembled WGS sequence"/>
</dbReference>
<dbReference type="PANTHER" id="PTHR14614:SF109">
    <property type="entry name" value="RIBOSOMAL LYSINE N-METHYLTRANSFERASE 5"/>
    <property type="match status" value="1"/>
</dbReference>
<name>A0A9W8P2S2_9AGAR</name>
<dbReference type="GO" id="GO:0008757">
    <property type="term" value="F:S-adenosylmethionine-dependent methyltransferase activity"/>
    <property type="evidence" value="ECO:0007669"/>
    <property type="project" value="UniProtKB-ARBA"/>
</dbReference>
<accession>A0A9W8P2S2</accession>
<proteinExistence type="predicted"/>
<gene>
    <name evidence="2" type="ORF">DFH05DRAFT_1396065</name>
</gene>
<keyword evidence="2" id="KW-0489">Methyltransferase</keyword>
<protein>
    <submittedName>
        <fullName evidence="2">Methyltransferase-domain-containing protein</fullName>
    </submittedName>
</protein>
<dbReference type="Gene3D" id="3.40.50.150">
    <property type="entry name" value="Vaccinia Virus protein VP39"/>
    <property type="match status" value="1"/>
</dbReference>
<dbReference type="SUPFAM" id="SSF53335">
    <property type="entry name" value="S-adenosyl-L-methionine-dependent methyltransferases"/>
    <property type="match status" value="1"/>
</dbReference>
<feature type="compositionally biased region" description="Low complexity" evidence="1">
    <location>
        <begin position="77"/>
        <end position="87"/>
    </location>
</feature>